<dbReference type="PROSITE" id="PS50110">
    <property type="entry name" value="RESPONSE_REGULATORY"/>
    <property type="match status" value="1"/>
</dbReference>
<dbReference type="SUPFAM" id="SSF52172">
    <property type="entry name" value="CheY-like"/>
    <property type="match status" value="1"/>
</dbReference>
<dbReference type="KEGG" id="cao:Celal_2332"/>
<evidence type="ECO:0000313" key="4">
    <source>
        <dbReference type="Proteomes" id="UP000008634"/>
    </source>
</evidence>
<dbReference type="Pfam" id="PF00072">
    <property type="entry name" value="Response_reg"/>
    <property type="match status" value="1"/>
</dbReference>
<dbReference type="HOGENOM" id="CLU_000445_69_17_10"/>
<gene>
    <name evidence="3" type="ordered locus">Celal_2332</name>
</gene>
<feature type="domain" description="Response regulatory" evidence="2">
    <location>
        <begin position="6"/>
        <end position="134"/>
    </location>
</feature>
<organism evidence="3 4">
    <name type="scientific">Cellulophaga algicola (strain DSM 14237 / IC166 / ACAM 630)</name>
    <dbReference type="NCBI Taxonomy" id="688270"/>
    <lineage>
        <taxon>Bacteria</taxon>
        <taxon>Pseudomonadati</taxon>
        <taxon>Bacteroidota</taxon>
        <taxon>Flavobacteriia</taxon>
        <taxon>Flavobacteriales</taxon>
        <taxon>Flavobacteriaceae</taxon>
        <taxon>Cellulophaga</taxon>
    </lineage>
</organism>
<accession>E6X7E1</accession>
<dbReference type="InterPro" id="IPR052893">
    <property type="entry name" value="TCS_response_regulator"/>
</dbReference>
<proteinExistence type="predicted"/>
<name>E6X7E1_CELAD</name>
<keyword evidence="4" id="KW-1185">Reference proteome</keyword>
<dbReference type="InterPro" id="IPR011006">
    <property type="entry name" value="CheY-like_superfamily"/>
</dbReference>
<keyword evidence="1" id="KW-0597">Phosphoprotein</keyword>
<sequence length="134" mass="15465">MKMIDHICIIDDDAITVFGIKKLLTSTIECNKIDTFSNGQLALEYLSEIVSKKTKLPDLLFLDLNMPIMDGWEFLDEFLKLPITDSITVNIVTSSINKEDREKSDFYKCKTHHNITYNTKPLNKVEIHKITNIE</sequence>
<dbReference type="InterPro" id="IPR001789">
    <property type="entry name" value="Sig_transdc_resp-reg_receiver"/>
</dbReference>
<feature type="modified residue" description="4-aspartylphosphate" evidence="1">
    <location>
        <position position="63"/>
    </location>
</feature>
<dbReference type="AlphaFoldDB" id="E6X7E1"/>
<evidence type="ECO:0000259" key="2">
    <source>
        <dbReference type="PROSITE" id="PS50110"/>
    </source>
</evidence>
<dbReference type="Gene3D" id="3.40.50.2300">
    <property type="match status" value="1"/>
</dbReference>
<dbReference type="PANTHER" id="PTHR44520:SF2">
    <property type="entry name" value="RESPONSE REGULATOR RCP1"/>
    <property type="match status" value="1"/>
</dbReference>
<dbReference type="OrthoDB" id="673128at2"/>
<dbReference type="RefSeq" id="WP_013551097.1">
    <property type="nucleotide sequence ID" value="NC_014934.1"/>
</dbReference>
<evidence type="ECO:0000313" key="3">
    <source>
        <dbReference type="EMBL" id="ADV49623.1"/>
    </source>
</evidence>
<evidence type="ECO:0000256" key="1">
    <source>
        <dbReference type="PROSITE-ProRule" id="PRU00169"/>
    </source>
</evidence>
<dbReference type="eggNOG" id="COG3437">
    <property type="taxonomic scope" value="Bacteria"/>
</dbReference>
<dbReference type="SMART" id="SM00448">
    <property type="entry name" value="REC"/>
    <property type="match status" value="1"/>
</dbReference>
<dbReference type="STRING" id="688270.Celal_2332"/>
<dbReference type="Proteomes" id="UP000008634">
    <property type="component" value="Chromosome"/>
</dbReference>
<dbReference type="GO" id="GO:0000160">
    <property type="term" value="P:phosphorelay signal transduction system"/>
    <property type="evidence" value="ECO:0007669"/>
    <property type="project" value="InterPro"/>
</dbReference>
<dbReference type="EMBL" id="CP002453">
    <property type="protein sequence ID" value="ADV49623.1"/>
    <property type="molecule type" value="Genomic_DNA"/>
</dbReference>
<reference evidence="3 4" key="1">
    <citation type="journal article" date="2010" name="Stand. Genomic Sci.">
        <title>Complete genome sequence of Cellulophaga algicola type strain (IC166).</title>
        <authorList>
            <person name="Abt B."/>
            <person name="Lu M."/>
            <person name="Misra M."/>
            <person name="Han C."/>
            <person name="Nolan M."/>
            <person name="Lucas S."/>
            <person name="Hammon N."/>
            <person name="Deshpande S."/>
            <person name="Cheng J.F."/>
            <person name="Tapia R."/>
            <person name="Goodwin L."/>
            <person name="Pitluck S."/>
            <person name="Liolios K."/>
            <person name="Pagani I."/>
            <person name="Ivanova N."/>
            <person name="Mavromatis K."/>
            <person name="Ovchinikova G."/>
            <person name="Pati A."/>
            <person name="Chen A."/>
            <person name="Palaniappan K."/>
            <person name="Land M."/>
            <person name="Hauser L."/>
            <person name="Chang Y.J."/>
            <person name="Jeffries C.D."/>
            <person name="Detter J.C."/>
            <person name="Brambilla E."/>
            <person name="Rohde M."/>
            <person name="Tindall B.J."/>
            <person name="Goker M."/>
            <person name="Woyke T."/>
            <person name="Bristow J."/>
            <person name="Eisen J.A."/>
            <person name="Markowitz V."/>
            <person name="Hugenholtz P."/>
            <person name="Kyrpides N.C."/>
            <person name="Klenk H.P."/>
            <person name="Lapidus A."/>
        </authorList>
    </citation>
    <scope>NUCLEOTIDE SEQUENCE [LARGE SCALE GENOMIC DNA]</scope>
    <source>
        <strain evidence="4">DSM 14237 / IC166 / ACAM 630</strain>
    </source>
</reference>
<protein>
    <submittedName>
        <fullName evidence="3">Response regulator receiver</fullName>
    </submittedName>
</protein>
<dbReference type="PANTHER" id="PTHR44520">
    <property type="entry name" value="RESPONSE REGULATOR RCP1-RELATED"/>
    <property type="match status" value="1"/>
</dbReference>